<dbReference type="Pfam" id="PF00581">
    <property type="entry name" value="Rhodanese"/>
    <property type="match status" value="2"/>
</dbReference>
<sequence length="205" mass="22415">MTVQELHSLVDSSNAVLLDIRLGRAYAEGHIRGAVSAPFSQRGWARSVAAWMRREAPSYAVILFGDNQIVTQSAAQALKAEGIVIEAVWDQGLGPWREIGLPVVRVDNITVDVLRTELETWAVIDVREPYEHRSGVIPGALKVPLAQLPQRMQELDPNQRYAVICATGSRSQSAAAWLAEQGFQVANVVGGMSLWLGGRHPVERG</sequence>
<dbReference type="SMART" id="SM00450">
    <property type="entry name" value="RHOD"/>
    <property type="match status" value="2"/>
</dbReference>
<proteinExistence type="predicted"/>
<dbReference type="PANTHER" id="PTHR43031:SF17">
    <property type="entry name" value="SULFURTRANSFERASE YTWF-RELATED"/>
    <property type="match status" value="1"/>
</dbReference>
<protein>
    <submittedName>
        <fullName evidence="2">Sulfurtransferase</fullName>
    </submittedName>
</protein>
<dbReference type="SUPFAM" id="SSF52821">
    <property type="entry name" value="Rhodanese/Cell cycle control phosphatase"/>
    <property type="match status" value="2"/>
</dbReference>
<evidence type="ECO:0000313" key="3">
    <source>
        <dbReference type="Proteomes" id="UP000241848"/>
    </source>
</evidence>
<organism evidence="2 3">
    <name type="scientific">Sulfobacillus acidophilus</name>
    <dbReference type="NCBI Taxonomy" id="53633"/>
    <lineage>
        <taxon>Bacteria</taxon>
        <taxon>Bacillati</taxon>
        <taxon>Bacillota</taxon>
        <taxon>Clostridia</taxon>
        <taxon>Eubacteriales</taxon>
        <taxon>Clostridiales Family XVII. Incertae Sedis</taxon>
        <taxon>Sulfobacillus</taxon>
    </lineage>
</organism>
<name>A0A2T2WIU7_9FIRM</name>
<dbReference type="PANTHER" id="PTHR43031">
    <property type="entry name" value="FAD-DEPENDENT OXIDOREDUCTASE"/>
    <property type="match status" value="1"/>
</dbReference>
<evidence type="ECO:0000313" key="2">
    <source>
        <dbReference type="EMBL" id="PSR22163.1"/>
    </source>
</evidence>
<reference evidence="2 3" key="1">
    <citation type="journal article" date="2014" name="BMC Genomics">
        <title>Comparison of environmental and isolate Sulfobacillus genomes reveals diverse carbon, sulfur, nitrogen, and hydrogen metabolisms.</title>
        <authorList>
            <person name="Justice N.B."/>
            <person name="Norman A."/>
            <person name="Brown C.T."/>
            <person name="Singh A."/>
            <person name="Thomas B.C."/>
            <person name="Banfield J.F."/>
        </authorList>
    </citation>
    <scope>NUCLEOTIDE SEQUENCE [LARGE SCALE GENOMIC DNA]</scope>
    <source>
        <strain evidence="2">AMDSBA3</strain>
    </source>
</reference>
<gene>
    <name evidence="2" type="ORF">C7B45_08030</name>
</gene>
<keyword evidence="2" id="KW-0808">Transferase</keyword>
<feature type="domain" description="Rhodanese" evidence="1">
    <location>
        <begin position="11"/>
        <end position="105"/>
    </location>
</feature>
<dbReference type="Proteomes" id="UP000241848">
    <property type="component" value="Unassembled WGS sequence"/>
</dbReference>
<accession>A0A2T2WIU7</accession>
<feature type="domain" description="Rhodanese" evidence="1">
    <location>
        <begin position="117"/>
        <end position="204"/>
    </location>
</feature>
<dbReference type="InterPro" id="IPR036873">
    <property type="entry name" value="Rhodanese-like_dom_sf"/>
</dbReference>
<evidence type="ECO:0000259" key="1">
    <source>
        <dbReference type="PROSITE" id="PS50206"/>
    </source>
</evidence>
<dbReference type="Gene3D" id="3.40.250.10">
    <property type="entry name" value="Rhodanese-like domain"/>
    <property type="match status" value="2"/>
</dbReference>
<dbReference type="CDD" id="cd00158">
    <property type="entry name" value="RHOD"/>
    <property type="match status" value="1"/>
</dbReference>
<dbReference type="EMBL" id="PXYV01000021">
    <property type="protein sequence ID" value="PSR22163.1"/>
    <property type="molecule type" value="Genomic_DNA"/>
</dbReference>
<comment type="caution">
    <text evidence="2">The sequence shown here is derived from an EMBL/GenBank/DDBJ whole genome shotgun (WGS) entry which is preliminary data.</text>
</comment>
<dbReference type="AlphaFoldDB" id="A0A2T2WIU7"/>
<dbReference type="GO" id="GO:0016740">
    <property type="term" value="F:transferase activity"/>
    <property type="evidence" value="ECO:0007669"/>
    <property type="project" value="UniProtKB-KW"/>
</dbReference>
<dbReference type="InterPro" id="IPR001763">
    <property type="entry name" value="Rhodanese-like_dom"/>
</dbReference>
<dbReference type="PROSITE" id="PS50206">
    <property type="entry name" value="RHODANESE_3"/>
    <property type="match status" value="2"/>
</dbReference>
<dbReference type="InterPro" id="IPR050229">
    <property type="entry name" value="GlpE_sulfurtransferase"/>
</dbReference>